<sequence>MIQKMGARTVLALGVISVTSGFIGASFATKFWHLYITIGLLFGSGGCFIYFTSITVLAQYFNRRRGVVVGIAISGSGIGASVMAPVLRYLLSQLDFRWTMRILGGCMFVCLSLAACLVRPFDQTPSALTIRTQPDLGVVDLTPSPTSTTQRVDPPCHTNTDTNSSSLRTTRSRTTGPQDEYSRPLSGNEPVASSSSASTVPTPSPTDDTASSLDFALFRSISYTLIFLGTNLFALVYLVPLLLAPSYATSIGLTAAQGATMISISSAVGIVSRIIIGYISDRYGVLNTTVVCCFISGLACLLLWLQAQTYALLATFMVFYGCFAGSSIMLFPVAATRAVPASRVSSALGFVFFAHTIGYLLGTPLAQFIIQVQHGGYAGAIVFVGIANLICGVIVLIARIAADPRLWIAI</sequence>
<dbReference type="PANTHER" id="PTHR11360:SF284">
    <property type="entry name" value="EG:103B4.3 PROTEIN-RELATED"/>
    <property type="match status" value="1"/>
</dbReference>
<feature type="transmembrane region" description="Helical" evidence="4">
    <location>
        <begin position="376"/>
        <end position="398"/>
    </location>
</feature>
<dbReference type="Proteomes" id="UP000738359">
    <property type="component" value="Unassembled WGS sequence"/>
</dbReference>
<evidence type="ECO:0000256" key="1">
    <source>
        <dbReference type="ARBA" id="ARBA00004141"/>
    </source>
</evidence>
<dbReference type="PROSITE" id="PS50850">
    <property type="entry name" value="MFS"/>
    <property type="match status" value="1"/>
</dbReference>
<feature type="domain" description="Major facilitator superfamily (MFS) profile" evidence="5">
    <location>
        <begin position="1"/>
        <end position="405"/>
    </location>
</feature>
<feature type="transmembrane region" description="Helical" evidence="4">
    <location>
        <begin position="38"/>
        <end position="60"/>
    </location>
</feature>
<keyword evidence="4" id="KW-1133">Transmembrane helix</keyword>
<feature type="region of interest" description="Disordered" evidence="3">
    <location>
        <begin position="139"/>
        <end position="205"/>
    </location>
</feature>
<dbReference type="InterPro" id="IPR050327">
    <property type="entry name" value="Proton-linked_MCT"/>
</dbReference>
<feature type="transmembrane region" description="Helical" evidence="4">
    <location>
        <begin position="221"/>
        <end position="243"/>
    </location>
</feature>
<evidence type="ECO:0000256" key="2">
    <source>
        <dbReference type="ARBA" id="ARBA00006727"/>
    </source>
</evidence>
<keyword evidence="4" id="KW-0812">Transmembrane</keyword>
<keyword evidence="4" id="KW-0472">Membrane</keyword>
<evidence type="ECO:0000256" key="3">
    <source>
        <dbReference type="SAM" id="MobiDB-lite"/>
    </source>
</evidence>
<evidence type="ECO:0000313" key="7">
    <source>
        <dbReference type="Proteomes" id="UP000738359"/>
    </source>
</evidence>
<feature type="transmembrane region" description="Helical" evidence="4">
    <location>
        <begin position="255"/>
        <end position="276"/>
    </location>
</feature>
<dbReference type="InterPro" id="IPR036259">
    <property type="entry name" value="MFS_trans_sf"/>
</dbReference>
<feature type="compositionally biased region" description="Low complexity" evidence="3">
    <location>
        <begin position="158"/>
        <end position="175"/>
    </location>
</feature>
<keyword evidence="7" id="KW-1185">Reference proteome</keyword>
<evidence type="ECO:0000256" key="4">
    <source>
        <dbReference type="SAM" id="Phobius"/>
    </source>
</evidence>
<protein>
    <recommendedName>
        <fullName evidence="5">Major facilitator superfamily (MFS) profile domain-containing protein</fullName>
    </recommendedName>
</protein>
<dbReference type="PANTHER" id="PTHR11360">
    <property type="entry name" value="MONOCARBOXYLATE TRANSPORTER"/>
    <property type="match status" value="1"/>
</dbReference>
<dbReference type="Gene3D" id="1.20.1250.20">
    <property type="entry name" value="MFS general substrate transporter like domains"/>
    <property type="match status" value="2"/>
</dbReference>
<dbReference type="SUPFAM" id="SSF103473">
    <property type="entry name" value="MFS general substrate transporter"/>
    <property type="match status" value="1"/>
</dbReference>
<comment type="similarity">
    <text evidence="2">Belongs to the major facilitator superfamily. Monocarboxylate porter (TC 2.A.1.13) family.</text>
</comment>
<feature type="compositionally biased region" description="Low complexity" evidence="3">
    <location>
        <begin position="190"/>
        <end position="205"/>
    </location>
</feature>
<comment type="caution">
    <text evidence="6">The sequence shown here is derived from an EMBL/GenBank/DDBJ whole genome shotgun (WGS) entry which is preliminary data.</text>
</comment>
<dbReference type="EMBL" id="JAAAHY010000787">
    <property type="protein sequence ID" value="KAF9957294.1"/>
    <property type="molecule type" value="Genomic_DNA"/>
</dbReference>
<name>A0A9P6J0X1_MORAP</name>
<reference evidence="6" key="1">
    <citation type="journal article" date="2020" name="Fungal Divers.">
        <title>Resolving the Mortierellaceae phylogeny through synthesis of multi-gene phylogenetics and phylogenomics.</title>
        <authorList>
            <person name="Vandepol N."/>
            <person name="Liber J."/>
            <person name="Desiro A."/>
            <person name="Na H."/>
            <person name="Kennedy M."/>
            <person name="Barry K."/>
            <person name="Grigoriev I.V."/>
            <person name="Miller A.N."/>
            <person name="O'Donnell K."/>
            <person name="Stajich J.E."/>
            <person name="Bonito G."/>
        </authorList>
    </citation>
    <scope>NUCLEOTIDE SEQUENCE</scope>
    <source>
        <strain evidence="6">CK1249</strain>
    </source>
</reference>
<feature type="transmembrane region" description="Helical" evidence="4">
    <location>
        <begin position="102"/>
        <end position="121"/>
    </location>
</feature>
<dbReference type="AlphaFoldDB" id="A0A9P6J0X1"/>
<dbReference type="GO" id="GO:0022857">
    <property type="term" value="F:transmembrane transporter activity"/>
    <property type="evidence" value="ECO:0007669"/>
    <property type="project" value="InterPro"/>
</dbReference>
<dbReference type="InterPro" id="IPR020846">
    <property type="entry name" value="MFS_dom"/>
</dbReference>
<dbReference type="InterPro" id="IPR011701">
    <property type="entry name" value="MFS"/>
</dbReference>
<comment type="subcellular location">
    <subcellularLocation>
        <location evidence="1">Membrane</location>
        <topology evidence="1">Multi-pass membrane protein</topology>
    </subcellularLocation>
</comment>
<evidence type="ECO:0000313" key="6">
    <source>
        <dbReference type="EMBL" id="KAF9957294.1"/>
    </source>
</evidence>
<gene>
    <name evidence="6" type="ORF">BGZ70_009550</name>
</gene>
<accession>A0A9P6J0X1</accession>
<evidence type="ECO:0000259" key="5">
    <source>
        <dbReference type="PROSITE" id="PS50850"/>
    </source>
</evidence>
<dbReference type="GO" id="GO:0016020">
    <property type="term" value="C:membrane"/>
    <property type="evidence" value="ECO:0007669"/>
    <property type="project" value="UniProtKB-SubCell"/>
</dbReference>
<dbReference type="Pfam" id="PF07690">
    <property type="entry name" value="MFS_1"/>
    <property type="match status" value="1"/>
</dbReference>
<organism evidence="6 7">
    <name type="scientific">Mortierella alpina</name>
    <name type="common">Oleaginous fungus</name>
    <name type="synonym">Mortierella renispora</name>
    <dbReference type="NCBI Taxonomy" id="64518"/>
    <lineage>
        <taxon>Eukaryota</taxon>
        <taxon>Fungi</taxon>
        <taxon>Fungi incertae sedis</taxon>
        <taxon>Mucoromycota</taxon>
        <taxon>Mortierellomycotina</taxon>
        <taxon>Mortierellomycetes</taxon>
        <taxon>Mortierellales</taxon>
        <taxon>Mortierellaceae</taxon>
        <taxon>Mortierella</taxon>
    </lineage>
</organism>
<dbReference type="OrthoDB" id="5667at2759"/>
<feature type="transmembrane region" description="Helical" evidence="4">
    <location>
        <begin position="283"/>
        <end position="304"/>
    </location>
</feature>
<feature type="transmembrane region" description="Helical" evidence="4">
    <location>
        <begin position="347"/>
        <end position="370"/>
    </location>
</feature>
<proteinExistence type="inferred from homology"/>
<feature type="transmembrane region" description="Helical" evidence="4">
    <location>
        <begin position="310"/>
        <end position="335"/>
    </location>
</feature>
<feature type="transmembrane region" description="Helical" evidence="4">
    <location>
        <begin position="67"/>
        <end position="90"/>
    </location>
</feature>